<evidence type="ECO:0000256" key="4">
    <source>
        <dbReference type="SAM" id="MobiDB-lite"/>
    </source>
</evidence>
<gene>
    <name evidence="7" type="ORF">JIN87_06815</name>
</gene>
<dbReference type="Proteomes" id="UP000617628">
    <property type="component" value="Unassembled WGS sequence"/>
</dbReference>
<feature type="region of interest" description="Disordered" evidence="4">
    <location>
        <begin position="488"/>
        <end position="520"/>
    </location>
</feature>
<evidence type="ECO:0000259" key="6">
    <source>
        <dbReference type="PROSITE" id="PS50111"/>
    </source>
</evidence>
<evidence type="ECO:0000256" key="5">
    <source>
        <dbReference type="SAM" id="Phobius"/>
    </source>
</evidence>
<comment type="similarity">
    <text evidence="2">Belongs to the methyl-accepting chemotaxis (MCP) protein family.</text>
</comment>
<name>A0A934RTG7_9BACT</name>
<feature type="compositionally biased region" description="Low complexity" evidence="4">
    <location>
        <begin position="488"/>
        <end position="498"/>
    </location>
</feature>
<dbReference type="RefSeq" id="WP_200354788.1">
    <property type="nucleotide sequence ID" value="NZ_JAENIL010000010.1"/>
</dbReference>
<keyword evidence="5" id="KW-0472">Membrane</keyword>
<dbReference type="GO" id="GO:0005886">
    <property type="term" value="C:plasma membrane"/>
    <property type="evidence" value="ECO:0007669"/>
    <property type="project" value="TreeGrafter"/>
</dbReference>
<feature type="compositionally biased region" description="Low complexity" evidence="4">
    <location>
        <begin position="252"/>
        <end position="264"/>
    </location>
</feature>
<dbReference type="PANTHER" id="PTHR43531:SF11">
    <property type="entry name" value="METHYL-ACCEPTING CHEMOTAXIS PROTEIN 3"/>
    <property type="match status" value="1"/>
</dbReference>
<dbReference type="PROSITE" id="PS50111">
    <property type="entry name" value="CHEMOTAXIS_TRANSDUC_2"/>
    <property type="match status" value="1"/>
</dbReference>
<reference evidence="7" key="1">
    <citation type="submission" date="2021-01" db="EMBL/GenBank/DDBJ databases">
        <title>Modified the classification status of verrucomicrobia.</title>
        <authorList>
            <person name="Feng X."/>
        </authorList>
    </citation>
    <scope>NUCLEOTIDE SEQUENCE</scope>
    <source>
        <strain evidence="7">KCTC 13126</strain>
    </source>
</reference>
<feature type="domain" description="Methyl-accepting transducer" evidence="6">
    <location>
        <begin position="230"/>
        <end position="459"/>
    </location>
</feature>
<dbReference type="EMBL" id="JAENIL010000010">
    <property type="protein sequence ID" value="MBK1876572.1"/>
    <property type="molecule type" value="Genomic_DNA"/>
</dbReference>
<dbReference type="PRINTS" id="PR00260">
    <property type="entry name" value="CHEMTRNSDUCR"/>
</dbReference>
<evidence type="ECO:0000256" key="2">
    <source>
        <dbReference type="ARBA" id="ARBA00029447"/>
    </source>
</evidence>
<dbReference type="SMART" id="SM00283">
    <property type="entry name" value="MA"/>
    <property type="match status" value="1"/>
</dbReference>
<dbReference type="Gene3D" id="1.10.287.950">
    <property type="entry name" value="Methyl-accepting chemotaxis protein"/>
    <property type="match status" value="1"/>
</dbReference>
<proteinExistence type="inferred from homology"/>
<dbReference type="GO" id="GO:0004888">
    <property type="term" value="F:transmembrane signaling receptor activity"/>
    <property type="evidence" value="ECO:0007669"/>
    <property type="project" value="InterPro"/>
</dbReference>
<dbReference type="InterPro" id="IPR051310">
    <property type="entry name" value="MCP_chemotaxis"/>
</dbReference>
<evidence type="ECO:0000256" key="1">
    <source>
        <dbReference type="ARBA" id="ARBA00022500"/>
    </source>
</evidence>
<feature type="compositionally biased region" description="Polar residues" evidence="4">
    <location>
        <begin position="506"/>
        <end position="520"/>
    </location>
</feature>
<feature type="transmembrane region" description="Helical" evidence="5">
    <location>
        <begin position="192"/>
        <end position="210"/>
    </location>
</feature>
<evidence type="ECO:0000256" key="3">
    <source>
        <dbReference type="PROSITE-ProRule" id="PRU00284"/>
    </source>
</evidence>
<dbReference type="AlphaFoldDB" id="A0A934RTG7"/>
<keyword evidence="3" id="KW-0807">Transducer</keyword>
<keyword evidence="1" id="KW-0145">Chemotaxis</keyword>
<sequence>MKLTFAKKSTLAFATLTLLGLVIGAVGISTKQSILGDLRLFSNNILTATDALLQLDRDLHQAYIAQLRFQSSERSEYPQLTDDTKTNLAQVDTRWNVFKEAVAPYATSDVLQYQQSFESDFTRWKHSCDTALKKLNSSDNAEQAAGFAFISGNALNDFNTARDQIDKLTEVLEKQSLAIKQDAESTAQNGQYAIFVSILVSLLIGGFTTWKIGYKIASSLKGIANQISATAFETAETTSQISDSSRRVAEGASEQAASLEETSASLEESAATIQSSAAAAQKLKSVSEETSEAAQLGSSEMSSMKEAMQLIAESSANIATTLKTIDEIAFQTNILALNAAVEAARAGEAGAGFAVVADEVRALAQRCAKAARETSDRIEESTQRSEAGIRTSERVAEMLEKICSKAFEMDELMSNMATSSQEQSAGITQLNTAITQMDQVTQTNAASAEETASATVQLDQQATRLHSMVEELSDILGIETNGVLANISSSRSMSSPAPAEEEWSFDPNTRDSALTVTSNN</sequence>
<accession>A0A934RTG7</accession>
<evidence type="ECO:0000313" key="8">
    <source>
        <dbReference type="Proteomes" id="UP000617628"/>
    </source>
</evidence>
<dbReference type="GO" id="GO:0007165">
    <property type="term" value="P:signal transduction"/>
    <property type="evidence" value="ECO:0007669"/>
    <property type="project" value="UniProtKB-KW"/>
</dbReference>
<evidence type="ECO:0000313" key="7">
    <source>
        <dbReference type="EMBL" id="MBK1876572.1"/>
    </source>
</evidence>
<feature type="region of interest" description="Disordered" evidence="4">
    <location>
        <begin position="239"/>
        <end position="264"/>
    </location>
</feature>
<keyword evidence="5" id="KW-1133">Transmembrane helix</keyword>
<dbReference type="InterPro" id="IPR004089">
    <property type="entry name" value="MCPsignal_dom"/>
</dbReference>
<organism evidence="7 8">
    <name type="scientific">Pelagicoccus mobilis</name>
    <dbReference type="NCBI Taxonomy" id="415221"/>
    <lineage>
        <taxon>Bacteria</taxon>
        <taxon>Pseudomonadati</taxon>
        <taxon>Verrucomicrobiota</taxon>
        <taxon>Opitutia</taxon>
        <taxon>Puniceicoccales</taxon>
        <taxon>Pelagicoccaceae</taxon>
        <taxon>Pelagicoccus</taxon>
    </lineage>
</organism>
<protein>
    <recommendedName>
        <fullName evidence="6">Methyl-accepting transducer domain-containing protein</fullName>
    </recommendedName>
</protein>
<dbReference type="GO" id="GO:0006935">
    <property type="term" value="P:chemotaxis"/>
    <property type="evidence" value="ECO:0007669"/>
    <property type="project" value="UniProtKB-KW"/>
</dbReference>
<dbReference type="Pfam" id="PF00015">
    <property type="entry name" value="MCPsignal"/>
    <property type="match status" value="1"/>
</dbReference>
<dbReference type="PANTHER" id="PTHR43531">
    <property type="entry name" value="PROTEIN ICFG"/>
    <property type="match status" value="1"/>
</dbReference>
<keyword evidence="8" id="KW-1185">Reference proteome</keyword>
<comment type="caution">
    <text evidence="7">The sequence shown here is derived from an EMBL/GenBank/DDBJ whole genome shotgun (WGS) entry which is preliminary data.</text>
</comment>
<dbReference type="SUPFAM" id="SSF58104">
    <property type="entry name" value="Methyl-accepting chemotaxis protein (MCP) signaling domain"/>
    <property type="match status" value="1"/>
</dbReference>
<dbReference type="InterPro" id="IPR004090">
    <property type="entry name" value="Chemotax_Me-accpt_rcpt"/>
</dbReference>
<keyword evidence="5" id="KW-0812">Transmembrane</keyword>